<dbReference type="SUPFAM" id="SSF52540">
    <property type="entry name" value="P-loop containing nucleoside triphosphate hydrolases"/>
    <property type="match status" value="1"/>
</dbReference>
<dbReference type="Gene3D" id="3.40.50.300">
    <property type="entry name" value="P-loop containing nucleotide triphosphate hydrolases"/>
    <property type="match status" value="1"/>
</dbReference>
<gene>
    <name evidence="2" type="ORF">RHODO2019_18635</name>
</gene>
<keyword evidence="2" id="KW-0614">Plasmid</keyword>
<accession>A0ABY6P5S1</accession>
<dbReference type="InterPro" id="IPR025669">
    <property type="entry name" value="AAA_dom"/>
</dbReference>
<dbReference type="Pfam" id="PF13614">
    <property type="entry name" value="AAA_31"/>
    <property type="match status" value="1"/>
</dbReference>
<keyword evidence="3" id="KW-1185">Reference proteome</keyword>
<geneLocation type="plasmid" evidence="2 3">
    <name>unnamed2</name>
</geneLocation>
<protein>
    <submittedName>
        <fullName evidence="2">ParA family protein</fullName>
    </submittedName>
</protein>
<dbReference type="PANTHER" id="PTHR13696">
    <property type="entry name" value="P-LOOP CONTAINING NUCLEOSIDE TRIPHOSPHATE HYDROLASE"/>
    <property type="match status" value="1"/>
</dbReference>
<sequence>MSTGHANRTLLVANQKGGVGKSSIVAAVAGMVAAANKRVLVLDADQQANVSTSDLGVEGDRGRSLAMALQYAEPLQPVRDVRPGLDVIPGGASLALVGAMAATAAQTGMDLRANLASTLDDLCAREAYDLVLIDSGPGDAPLLDALLATARYLLVPTRDDDASLSGVEMLAARYLRARASGSLVELLGVVLFDVNPRATARNSEIVDQVAQLLEGSGANAFESIIRSDRAASVDLRTRHLTPGELVAVASDHQRHRIAQLRKKVGGGDRLWSRDPSGLAGDYQALTREILNRMRAAEQVSVRDGGVA</sequence>
<evidence type="ECO:0000313" key="2">
    <source>
        <dbReference type="EMBL" id="UZJ27009.1"/>
    </source>
</evidence>
<dbReference type="RefSeq" id="WP_265385113.1">
    <property type="nucleotide sequence ID" value="NZ_CP110617.1"/>
</dbReference>
<name>A0ABY6P5S1_9NOCA</name>
<dbReference type="EMBL" id="CP110617">
    <property type="protein sequence ID" value="UZJ27009.1"/>
    <property type="molecule type" value="Genomic_DNA"/>
</dbReference>
<dbReference type="PANTHER" id="PTHR13696:SF99">
    <property type="entry name" value="COBYRINIC ACID AC-DIAMIDE SYNTHASE"/>
    <property type="match status" value="1"/>
</dbReference>
<proteinExistence type="predicted"/>
<dbReference type="InterPro" id="IPR027417">
    <property type="entry name" value="P-loop_NTPase"/>
</dbReference>
<dbReference type="Proteomes" id="UP001164965">
    <property type="component" value="Plasmid unnamed2"/>
</dbReference>
<dbReference type="InterPro" id="IPR050678">
    <property type="entry name" value="DNA_Partitioning_ATPase"/>
</dbReference>
<organism evidence="2 3">
    <name type="scientific">Rhodococcus antarcticus</name>
    <dbReference type="NCBI Taxonomy" id="2987751"/>
    <lineage>
        <taxon>Bacteria</taxon>
        <taxon>Bacillati</taxon>
        <taxon>Actinomycetota</taxon>
        <taxon>Actinomycetes</taxon>
        <taxon>Mycobacteriales</taxon>
        <taxon>Nocardiaceae</taxon>
        <taxon>Rhodococcus</taxon>
    </lineage>
</organism>
<evidence type="ECO:0000259" key="1">
    <source>
        <dbReference type="Pfam" id="PF13614"/>
    </source>
</evidence>
<reference evidence="2" key="1">
    <citation type="submission" date="2022-10" db="EMBL/GenBank/DDBJ databases">
        <title>Rhodococcus sp.75.</title>
        <authorList>
            <person name="Sun M."/>
        </authorList>
    </citation>
    <scope>NUCLEOTIDE SEQUENCE</scope>
    <source>
        <strain evidence="2">75</strain>
        <plasmid evidence="2">unnamed2</plasmid>
    </source>
</reference>
<feature type="domain" description="AAA" evidence="1">
    <location>
        <begin position="8"/>
        <end position="172"/>
    </location>
</feature>
<dbReference type="CDD" id="cd02042">
    <property type="entry name" value="ParAB_family"/>
    <property type="match status" value="1"/>
</dbReference>
<evidence type="ECO:0000313" key="3">
    <source>
        <dbReference type="Proteomes" id="UP001164965"/>
    </source>
</evidence>